<dbReference type="EMBL" id="CP012333">
    <property type="protein sequence ID" value="AKU96378.1"/>
    <property type="molecule type" value="Genomic_DNA"/>
</dbReference>
<organism evidence="1 2">
    <name type="scientific">Labilithrix luteola</name>
    <dbReference type="NCBI Taxonomy" id="1391654"/>
    <lineage>
        <taxon>Bacteria</taxon>
        <taxon>Pseudomonadati</taxon>
        <taxon>Myxococcota</taxon>
        <taxon>Polyangia</taxon>
        <taxon>Polyangiales</taxon>
        <taxon>Labilitrichaceae</taxon>
        <taxon>Labilithrix</taxon>
    </lineage>
</organism>
<gene>
    <name evidence="1" type="ORF">AKJ09_03042</name>
</gene>
<dbReference type="KEGG" id="llu:AKJ09_03042"/>
<sequence>MRFGIALALQRAMSTHVESPSVRMPKRPTRKKHRAGFAFGSLVLGGRTYEHDVVVSAGRVRKRKKRPSKRYRDWFGHTPLSMDEDIPWDCERLIVGTGAYGALPVMVEVKREAHRRGVELVMMPTPRAIDELEKAGPSTNAILHVTC</sequence>
<dbReference type="Pfam" id="PF04430">
    <property type="entry name" value="DUF498"/>
    <property type="match status" value="1"/>
</dbReference>
<evidence type="ECO:0000313" key="2">
    <source>
        <dbReference type="Proteomes" id="UP000064967"/>
    </source>
</evidence>
<dbReference type="InterPro" id="IPR036748">
    <property type="entry name" value="MTH938-like_sf"/>
</dbReference>
<dbReference type="Proteomes" id="UP000064967">
    <property type="component" value="Chromosome"/>
</dbReference>
<protein>
    <submittedName>
        <fullName evidence="1">Uncharacterized protein</fullName>
    </submittedName>
</protein>
<proteinExistence type="predicted"/>
<dbReference type="InterPro" id="IPR007523">
    <property type="entry name" value="NDUFAF3/AAMDC"/>
</dbReference>
<dbReference type="AlphaFoldDB" id="A0A0K1PS67"/>
<accession>A0A0K1PS67</accession>
<dbReference type="SUPFAM" id="SSF64076">
    <property type="entry name" value="MTH938-like"/>
    <property type="match status" value="1"/>
</dbReference>
<dbReference type="Gene3D" id="3.40.1230.10">
    <property type="entry name" value="MTH938-like"/>
    <property type="match status" value="1"/>
</dbReference>
<evidence type="ECO:0000313" key="1">
    <source>
        <dbReference type="EMBL" id="AKU96378.1"/>
    </source>
</evidence>
<name>A0A0K1PS67_9BACT</name>
<reference evidence="1 2" key="1">
    <citation type="submission" date="2015-08" db="EMBL/GenBank/DDBJ databases">
        <authorList>
            <person name="Babu N.S."/>
            <person name="Beckwith C.J."/>
            <person name="Beseler K.G."/>
            <person name="Brison A."/>
            <person name="Carone J.V."/>
            <person name="Caskin T.P."/>
            <person name="Diamond M."/>
            <person name="Durham M.E."/>
            <person name="Foxe J.M."/>
            <person name="Go M."/>
            <person name="Henderson B.A."/>
            <person name="Jones I.B."/>
            <person name="McGettigan J.A."/>
            <person name="Micheletti S.J."/>
            <person name="Nasrallah M.E."/>
            <person name="Ortiz D."/>
            <person name="Piller C.R."/>
            <person name="Privatt S.R."/>
            <person name="Schneider S.L."/>
            <person name="Sharp S."/>
            <person name="Smith T.C."/>
            <person name="Stanton J.D."/>
            <person name="Ullery H.E."/>
            <person name="Wilson R.J."/>
            <person name="Serrano M.G."/>
            <person name="Buck G."/>
            <person name="Lee V."/>
            <person name="Wang Y."/>
            <person name="Carvalho R."/>
            <person name="Voegtly L."/>
            <person name="Shi R."/>
            <person name="Duckworth R."/>
            <person name="Johnson A."/>
            <person name="Loviza R."/>
            <person name="Walstead R."/>
            <person name="Shah Z."/>
            <person name="Kiflezghi M."/>
            <person name="Wade K."/>
            <person name="Ball S.L."/>
            <person name="Bradley K.W."/>
            <person name="Asai D.J."/>
            <person name="Bowman C.A."/>
            <person name="Russell D.A."/>
            <person name="Pope W.H."/>
            <person name="Jacobs-Sera D."/>
            <person name="Hendrix R.W."/>
            <person name="Hatfull G.F."/>
        </authorList>
    </citation>
    <scope>NUCLEOTIDE SEQUENCE [LARGE SCALE GENOMIC DNA]</scope>
    <source>
        <strain evidence="1 2">DSM 27648</strain>
    </source>
</reference>
<keyword evidence="2" id="KW-1185">Reference proteome</keyword>